<organism evidence="2 4">
    <name type="scientific">Archangium gephyra</name>
    <dbReference type="NCBI Taxonomy" id="48"/>
    <lineage>
        <taxon>Bacteria</taxon>
        <taxon>Pseudomonadati</taxon>
        <taxon>Myxococcota</taxon>
        <taxon>Myxococcia</taxon>
        <taxon>Myxococcales</taxon>
        <taxon>Cystobacterineae</taxon>
        <taxon>Archangiaceae</taxon>
        <taxon>Archangium</taxon>
    </lineage>
</organism>
<dbReference type="RefSeq" id="WP_047861234.1">
    <property type="nucleotide sequence ID" value="NZ_CP011509.1"/>
</dbReference>
<reference evidence="2 4" key="1">
    <citation type="submission" date="2015-05" db="EMBL/GenBank/DDBJ databases">
        <title>Genome assembly of Archangium gephyra DSM 2261.</title>
        <authorList>
            <person name="Sharma G."/>
            <person name="Subramanian S."/>
        </authorList>
    </citation>
    <scope>NUCLEOTIDE SEQUENCE [LARGE SCALE GENOMIC DNA]</scope>
    <source>
        <strain evidence="2 4">DSM 2261</strain>
    </source>
</reference>
<evidence type="ECO:0000256" key="1">
    <source>
        <dbReference type="SAM" id="SignalP"/>
    </source>
</evidence>
<dbReference type="EMBL" id="CP011509">
    <property type="protein sequence ID" value="AKI98388.1"/>
    <property type="molecule type" value="Genomic_DNA"/>
</dbReference>
<name>A0AAC8Q123_9BACT</name>
<dbReference type="Proteomes" id="UP000256345">
    <property type="component" value="Unassembled WGS sequence"/>
</dbReference>
<dbReference type="Proteomes" id="UP000035579">
    <property type="component" value="Chromosome"/>
</dbReference>
<accession>A0AAC8Q123</accession>
<evidence type="ECO:0000313" key="2">
    <source>
        <dbReference type="EMBL" id="AKI98388.1"/>
    </source>
</evidence>
<dbReference type="AlphaFoldDB" id="A0AAC8Q123"/>
<keyword evidence="2" id="KW-0449">Lipoprotein</keyword>
<evidence type="ECO:0000313" key="3">
    <source>
        <dbReference type="EMBL" id="REG20510.1"/>
    </source>
</evidence>
<dbReference type="KEGG" id="age:AA314_00015"/>
<protein>
    <submittedName>
        <fullName evidence="2">Lipoprotein</fullName>
    </submittedName>
</protein>
<evidence type="ECO:0000313" key="5">
    <source>
        <dbReference type="Proteomes" id="UP000256345"/>
    </source>
</evidence>
<dbReference type="PROSITE" id="PS51257">
    <property type="entry name" value="PROKAR_LIPOPROTEIN"/>
    <property type="match status" value="1"/>
</dbReference>
<feature type="signal peptide" evidence="1">
    <location>
        <begin position="1"/>
        <end position="25"/>
    </location>
</feature>
<keyword evidence="1" id="KW-0732">Signal</keyword>
<reference evidence="3 5" key="2">
    <citation type="submission" date="2018-08" db="EMBL/GenBank/DDBJ databases">
        <title>Genomic Encyclopedia of Archaeal and Bacterial Type Strains, Phase II (KMG-II): from individual species to whole genera.</title>
        <authorList>
            <person name="Goeker M."/>
        </authorList>
    </citation>
    <scope>NUCLEOTIDE SEQUENCE [LARGE SCALE GENOMIC DNA]</scope>
    <source>
        <strain evidence="3 5">DSM 2261</strain>
    </source>
</reference>
<proteinExistence type="predicted"/>
<dbReference type="EMBL" id="QUMU01000021">
    <property type="protein sequence ID" value="REG20510.1"/>
    <property type="molecule type" value="Genomic_DNA"/>
</dbReference>
<sequence>MARNPNTSWRLTRLLLTSLLLGACATRPGHPGTASRGDWRLDSESVARARYAGLLRGTGTAVSSTTLAVGSTLVLATPVVLAVYHHNQDKVVELQERLAECARMAEHQVNSDHFGDRPPTREECGEELEVDGCTEPITRAMLLGRQKHDLALACARDVLTRLWPAPFSIEQRYRYYRHSRMIETISREQEQQFIKEGCTHKLRSTIKPDIVLHSDYNLLQAALIIDLKFPCPSSNDPVWRSYGKTSAYNGLTQGQVYQQALDGKVFMLTPRGFF</sequence>
<feature type="chain" id="PRO_5042250668" evidence="1">
    <location>
        <begin position="26"/>
        <end position="274"/>
    </location>
</feature>
<keyword evidence="5" id="KW-1185">Reference proteome</keyword>
<evidence type="ECO:0000313" key="4">
    <source>
        <dbReference type="Proteomes" id="UP000035579"/>
    </source>
</evidence>
<gene>
    <name evidence="2" type="ORF">AA314_00015</name>
    <name evidence="3" type="ORF">ATI61_12175</name>
</gene>